<dbReference type="PROSITE" id="PS51257">
    <property type="entry name" value="PROKAR_LIPOPROTEIN"/>
    <property type="match status" value="1"/>
</dbReference>
<proteinExistence type="predicted"/>
<dbReference type="AlphaFoldDB" id="A0A091CDF2"/>
<keyword evidence="2" id="KW-1185">Reference proteome</keyword>
<reference evidence="1 2" key="1">
    <citation type="submission" date="2014-08" db="EMBL/GenBank/DDBJ databases">
        <title>Genome sequence of Tetragenococcus muriaticus.</title>
        <authorList>
            <person name="Chuea-nongthon C."/>
            <person name="Rodtong S."/>
            <person name="Yongsawatdigul J."/>
            <person name="Steele J.L."/>
            <person name="Liu X.-y."/>
            <person name="Speers J."/>
            <person name="Glasner J.D."/>
            <person name="Neeno-Eckwall E.C."/>
        </authorList>
    </citation>
    <scope>NUCLEOTIDE SEQUENCE [LARGE SCALE GENOMIC DNA]</scope>
    <source>
        <strain evidence="1 2">3MR10-3</strain>
    </source>
</reference>
<protein>
    <recommendedName>
        <fullName evidence="3">Lipoprotein</fullName>
    </recommendedName>
</protein>
<gene>
    <name evidence="1" type="ORF">TMU3MR103_0700</name>
</gene>
<name>A0A091CDF2_9ENTE</name>
<organism evidence="1 2">
    <name type="scientific">Tetragenococcus muriaticus 3MR10-3</name>
    <dbReference type="NCBI Taxonomy" id="1302648"/>
    <lineage>
        <taxon>Bacteria</taxon>
        <taxon>Bacillati</taxon>
        <taxon>Bacillota</taxon>
        <taxon>Bacilli</taxon>
        <taxon>Lactobacillales</taxon>
        <taxon>Enterococcaceae</taxon>
        <taxon>Tetragenococcus</taxon>
    </lineage>
</organism>
<accession>A0A091CDF2</accession>
<comment type="caution">
    <text evidence="1">The sequence shown here is derived from an EMBL/GenBank/DDBJ whole genome shotgun (WGS) entry which is preliminary data.</text>
</comment>
<evidence type="ECO:0000313" key="1">
    <source>
        <dbReference type="EMBL" id="KFN91978.1"/>
    </source>
</evidence>
<dbReference type="EMBL" id="JPVT01000065">
    <property type="protein sequence ID" value="KFN91978.1"/>
    <property type="molecule type" value="Genomic_DNA"/>
</dbReference>
<sequence>MFNKKFLMGCLTIFVITIGLSGCSYTESDIEESAVSIVNQILHEQNDIDLDCEDVIITQAYDDDTYDAKATLSDDSVIDINIEYYPDKDNYVYVEIPSEEMASLYYW</sequence>
<evidence type="ECO:0008006" key="3">
    <source>
        <dbReference type="Google" id="ProtNLM"/>
    </source>
</evidence>
<dbReference type="Proteomes" id="UP000029381">
    <property type="component" value="Unassembled WGS sequence"/>
</dbReference>
<evidence type="ECO:0000313" key="2">
    <source>
        <dbReference type="Proteomes" id="UP000029381"/>
    </source>
</evidence>
<dbReference type="PATRIC" id="fig|1302648.3.peg.680"/>
<dbReference type="RefSeq" id="WP_052074162.1">
    <property type="nucleotide sequence ID" value="NZ_JPVT01000065.1"/>
</dbReference>